<dbReference type="Gene3D" id="2.40.50.230">
    <property type="entry name" value="Gp5 N-terminal domain"/>
    <property type="match status" value="1"/>
</dbReference>
<dbReference type="InterPro" id="IPR028244">
    <property type="entry name" value="T6SS_Rhs_Vgr_dom"/>
</dbReference>
<evidence type="ECO:0000259" key="5">
    <source>
        <dbReference type="Pfam" id="PF13296"/>
    </source>
</evidence>
<dbReference type="InterPro" id="IPR006531">
    <property type="entry name" value="Gp5/Vgr_OB"/>
</dbReference>
<dbReference type="Gene3D" id="2.30.110.50">
    <property type="match status" value="1"/>
</dbReference>
<dbReference type="SUPFAM" id="SSF69255">
    <property type="entry name" value="gp5 N-terminal domain-like"/>
    <property type="match status" value="1"/>
</dbReference>
<dbReference type="Pfam" id="PF13296">
    <property type="entry name" value="T6SS_Vgr"/>
    <property type="match status" value="1"/>
</dbReference>
<comment type="similarity">
    <text evidence="1">Belongs to the VgrG protein family.</text>
</comment>
<accession>A0A7X4GPU8</accession>
<dbReference type="Pfam" id="PF05954">
    <property type="entry name" value="Phage_GPD"/>
    <property type="match status" value="1"/>
</dbReference>
<feature type="domain" description="Gp5/Type VI secretion system Vgr protein OB-fold" evidence="3">
    <location>
        <begin position="468"/>
        <end position="520"/>
    </location>
</feature>
<dbReference type="Gene3D" id="4.10.220.110">
    <property type="match status" value="1"/>
</dbReference>
<keyword evidence="7" id="KW-1185">Reference proteome</keyword>
<dbReference type="InterPro" id="IPR017847">
    <property type="entry name" value="T6SS_RhsGE_Vgr_subset"/>
</dbReference>
<dbReference type="EMBL" id="WWCK01000003">
    <property type="protein sequence ID" value="MYM66916.1"/>
    <property type="molecule type" value="Genomic_DNA"/>
</dbReference>
<feature type="region of interest" description="Disordered" evidence="2">
    <location>
        <begin position="567"/>
        <end position="608"/>
    </location>
</feature>
<reference evidence="6 7" key="1">
    <citation type="submission" date="2019-12" db="EMBL/GenBank/DDBJ databases">
        <title>Novel species isolated from a subtropical stream in China.</title>
        <authorList>
            <person name="Lu H."/>
        </authorList>
    </citation>
    <scope>NUCLEOTIDE SEQUENCE [LARGE SCALE GENOMIC DNA]</scope>
    <source>
        <strain evidence="6 7">FT55W</strain>
    </source>
</reference>
<evidence type="ECO:0000256" key="1">
    <source>
        <dbReference type="ARBA" id="ARBA00005558"/>
    </source>
</evidence>
<sequence>MLRELLSLPGQETRLLRLITPLGDQLLTPECVRGEEALSGGFRFRITALSPDAGLSLRALLGQPVLLELQTTLGEARPFHGHITSAEANGANGGLARYTLTLEPWLAFLGHNRDSRIFQDKNVLDILDAIFGAWQGQGKLAPAWRFEVQDRGRYPVRSLTTQYQESDLAFAERLMHEEGLFHYFVHSKDGHELVIADDNSSFKPNAQAQVRFTQPGAVMREDSMDRWRSELKLQTNAVELHSWDYRTLDKRPVSAASLDAAADALLASRDAPGAYAYPSRAHGQRIADQQLQALEASREVYTGAGTVRTLSPGTTFNLSEHALGDDSFLVTRVVHLAHNNLGADLHAGLMQRLGESALGAAIAAEQASSLHAVGKEAGERPLYRNRIDAIRASVPYRASGTDGHGRLLHPRPTMQGQQTAVVVGPAGAAVHTDRDHRVKVQFHWQRGDAGHSRLNHPAPGSHSGAPADDSVGAWVRVATPLAPQAGANWGSNAVPRVGQEVLVDFIDGNIDRPVVIGALYNGQGQADAQHNQVAQGGGASTGNAPAWFPGTTAGHAHPAALSGLKSQALPASQGGSGAYSQLVFDDTPGQPRLGLQRHASPHQGTDELNLGNLRHQTDNQRLQPAGFGAELKSEHSAALRAGRGMLLSADLRNGGSGHQLDAREGQAQIEQAQALQTTLATTAQKQNAKLKSEPEPEKLPAIAQMASSAQALSASGSGLAGDAGGGGQAAAFSAAMMQLSAPAGIAATTPASAVIAAGATSTLAAGQDINLLAQANSLHAVRDGISLFTYGKASSADKPNQETGIRLHAASGKLSSQSQNDATSLTADRLVTVASVSKDVRMAAKEHVLLTAQGAYLKLEGGNIEVHGPGTMTFKASMKELTGPAQSTPALPELPNEKLYAGRFQVKDALAGTAIAGRLYKKQRADGKVFFGKTDAEGHTTPVNTAKEEQLAISLDHNEKFHRDKIDEDELNQWFS</sequence>
<protein>
    <submittedName>
        <fullName evidence="6">Type VI secretion system tip protein VgrG</fullName>
    </submittedName>
</protein>
<dbReference type="SUPFAM" id="SSF69279">
    <property type="entry name" value="Phage tail proteins"/>
    <property type="match status" value="2"/>
</dbReference>
<evidence type="ECO:0000313" key="6">
    <source>
        <dbReference type="EMBL" id="MYM66916.1"/>
    </source>
</evidence>
<feature type="domain" description="DUF2345" evidence="4">
    <location>
        <begin position="725"/>
        <end position="885"/>
    </location>
</feature>
<proteinExistence type="inferred from homology"/>
<dbReference type="Pfam" id="PF04717">
    <property type="entry name" value="Phage_base_V"/>
    <property type="match status" value="1"/>
</dbReference>
<dbReference type="NCBIfam" id="TIGR03361">
    <property type="entry name" value="VI_Rhs_Vgr"/>
    <property type="match status" value="1"/>
</dbReference>
<evidence type="ECO:0000259" key="3">
    <source>
        <dbReference type="Pfam" id="PF04717"/>
    </source>
</evidence>
<dbReference type="RefSeq" id="WP_161013502.1">
    <property type="nucleotide sequence ID" value="NZ_WWCK01000003.1"/>
</dbReference>
<evidence type="ECO:0000313" key="7">
    <source>
        <dbReference type="Proteomes" id="UP000450012"/>
    </source>
</evidence>
<dbReference type="InterPro" id="IPR018769">
    <property type="entry name" value="VgrG2_DUF2345"/>
</dbReference>
<dbReference type="InterPro" id="IPR006533">
    <property type="entry name" value="T6SS_Vgr_RhsGE"/>
</dbReference>
<comment type="caution">
    <text evidence="6">The sequence shown here is derived from an EMBL/GenBank/DDBJ whole genome shotgun (WGS) entry which is preliminary data.</text>
</comment>
<organism evidence="6 7">
    <name type="scientific">Duganella rivi</name>
    <dbReference type="NCBI Taxonomy" id="2666083"/>
    <lineage>
        <taxon>Bacteria</taxon>
        <taxon>Pseudomonadati</taxon>
        <taxon>Pseudomonadota</taxon>
        <taxon>Betaproteobacteria</taxon>
        <taxon>Burkholderiales</taxon>
        <taxon>Oxalobacteraceae</taxon>
        <taxon>Telluria group</taxon>
        <taxon>Duganella</taxon>
    </lineage>
</organism>
<feature type="region of interest" description="Disordered" evidence="2">
    <location>
        <begin position="449"/>
        <end position="469"/>
    </location>
</feature>
<evidence type="ECO:0000256" key="2">
    <source>
        <dbReference type="SAM" id="MobiDB-lite"/>
    </source>
</evidence>
<dbReference type="Proteomes" id="UP000450012">
    <property type="component" value="Unassembled WGS sequence"/>
</dbReference>
<evidence type="ECO:0000259" key="4">
    <source>
        <dbReference type="Pfam" id="PF10106"/>
    </source>
</evidence>
<dbReference type="NCBIfam" id="TIGR01646">
    <property type="entry name" value="vgr_GE"/>
    <property type="match status" value="1"/>
</dbReference>
<dbReference type="Pfam" id="PF10106">
    <property type="entry name" value="DUF2345"/>
    <property type="match status" value="1"/>
</dbReference>
<name>A0A7X4GPU8_9BURK</name>
<gene>
    <name evidence="6" type="primary">tssI</name>
    <name evidence="6" type="ORF">GTP45_08755</name>
</gene>
<dbReference type="InterPro" id="IPR037026">
    <property type="entry name" value="Vgr_OB-fold_dom_sf"/>
</dbReference>
<dbReference type="AlphaFoldDB" id="A0A7X4GPU8"/>
<dbReference type="Gene3D" id="3.55.50.10">
    <property type="entry name" value="Baseplate protein-like domains"/>
    <property type="match status" value="1"/>
</dbReference>
<feature type="domain" description="Putative type VI secretion system Rhs element associated Vgr" evidence="5">
    <location>
        <begin position="576"/>
        <end position="683"/>
    </location>
</feature>